<reference evidence="5" key="1">
    <citation type="submission" date="2022-08" db="EMBL/GenBank/DDBJ databases">
        <authorList>
            <person name="Marques A."/>
        </authorList>
    </citation>
    <scope>NUCLEOTIDE SEQUENCE</scope>
    <source>
        <strain evidence="5">RhyPub2mFocal</strain>
        <tissue evidence="5">Leaves</tissue>
    </source>
</reference>
<dbReference type="InterPro" id="IPR044867">
    <property type="entry name" value="DEUBAD_dom"/>
</dbReference>
<feature type="compositionally biased region" description="Acidic residues" evidence="3">
    <location>
        <begin position="216"/>
        <end position="228"/>
    </location>
</feature>
<feature type="compositionally biased region" description="Polar residues" evidence="3">
    <location>
        <begin position="1041"/>
        <end position="1052"/>
    </location>
</feature>
<evidence type="ECO:0000259" key="4">
    <source>
        <dbReference type="PROSITE" id="PS51916"/>
    </source>
</evidence>
<feature type="region of interest" description="Disordered" evidence="3">
    <location>
        <begin position="1"/>
        <end position="49"/>
    </location>
</feature>
<dbReference type="CDD" id="cd21865">
    <property type="entry name" value="DEUBAD_NFRKB"/>
    <property type="match status" value="1"/>
</dbReference>
<dbReference type="InterPro" id="IPR057748">
    <property type="entry name" value="NFRKB_WH_2"/>
</dbReference>
<dbReference type="AlphaFoldDB" id="A0AAV8HLY2"/>
<evidence type="ECO:0000256" key="2">
    <source>
        <dbReference type="ARBA" id="ARBA00023242"/>
    </source>
</evidence>
<name>A0AAV8HLY2_9POAL</name>
<dbReference type="Proteomes" id="UP001140206">
    <property type="component" value="Chromosome 1"/>
</dbReference>
<feature type="compositionally biased region" description="Polar residues" evidence="3">
    <location>
        <begin position="512"/>
        <end position="526"/>
    </location>
</feature>
<dbReference type="GO" id="GO:0031011">
    <property type="term" value="C:Ino80 complex"/>
    <property type="evidence" value="ECO:0007669"/>
    <property type="project" value="InterPro"/>
</dbReference>
<protein>
    <submittedName>
        <fullName evidence="5">Kappa-B-binding protein-like nuclear factor</fullName>
    </submittedName>
</protein>
<comment type="subcellular location">
    <subcellularLocation>
        <location evidence="1">Nucleus</location>
    </subcellularLocation>
</comment>
<keyword evidence="2" id="KW-0539">Nucleus</keyword>
<evidence type="ECO:0000313" key="5">
    <source>
        <dbReference type="EMBL" id="KAJ4816855.1"/>
    </source>
</evidence>
<dbReference type="PANTHER" id="PTHR13052">
    <property type="entry name" value="NFRKB-RELATED"/>
    <property type="match status" value="1"/>
</dbReference>
<feature type="region of interest" description="Disordered" evidence="3">
    <location>
        <begin position="478"/>
        <end position="559"/>
    </location>
</feature>
<sequence length="1182" mass="130610">MAILQSNGAAPVENGDASHGSESDDVGPPLILSSSDSSDIDSGMESDEPDITSFLEPGSELCQIGNQTIALPVELYELQNLGEILSIDTWNNVLSDSDRLELAKYLPDMDQETFTQTLAELFGGKNFNFESPMRDFFERLRGGECDPRAVLSRKGMDFAQKRGYYYNLCRYHNSMVGRISGIKEAWQNCEGYGLEEKMRLLHIIRSQEPLGNESDQNIDLESEPEESQSESQSQSESELQNSDSDDNMGRDYLNGSFRDNTDSFNARTANGFPKKRNQKVGFARNEKFAMRHRQLRCDKERDDREVCAVPQKFRGKIKDGPKLAKVKLNNKAKNNLDLGARRLKRKGADKKSWNDEDNNKSLMAEVNGSPERYEDAESDLSPKGAVVEPVFDKDKPKKKLNSKKKTLSKEVKAGPIEDDIGHTKGRKVGKKRKSVVDPSISEKENTELVLNSANIVPKIEVNGEKLVDAQLVDVPVLQDMETPTKKQKKKTPSPNGEKSMKKRKHEKLDSGTVESNTTPQSDNVTASKKRGRKKMEPTTDAGAAAPIEPVKQEEVAPVTEPVKPPKKAYIPITPTVHTGFSFSIVHLLSAIRKAMMKVGVKDNALPVQDNIETETVQSEELAGMQVPSFPSLTLLEIAERVRLDPLDTSILKAPEPLNELIRGALRIFSSKHAPLGAKAWKPLVSCISSNKSWSWVGPVIRPTDDMTADEETFPDMWGVPQKSLVKLVDSFADWLKKGEEILKRISSLPHPPVPIHANLQEKDRFKEIKSLKSQNTICPCSDEVRSYYRMEEAIRYSIPDRAFMYTATDGRKSTVAPLGRGGGKKPSTKARDHFMLKPDRPPHVTILGLVRDAAARLPGSIGTRADVCTLIRDSQFIVDDVADEKVSEVVSGALDRLHYEQDPCVKFDSERKLWVYLHREREEEDFEDEGASSTKKWKKPKKEAPESTQIEAVKNGETSNVNNGMLEVEGSYVDANVSEVTRPFGDLNLLYGDNPFVCQPGQANPFAAQPGQENPFAGRPGQENLFVAQPGQENPFVAQPGQENPFGSQPGQGNLFAGQPGQGNLFAGQPGQGNPFAGQPGQRNPFAGQPGQENPFAGQENPFAGQPGQENPFAGQPGQENPFAGQSGQNYPFVCQPGQENPYVCHPGQTDPFTSQAGSSNGVLAEPFVEDRQLGFFDTTLL</sequence>
<feature type="compositionally biased region" description="Low complexity" evidence="3">
    <location>
        <begin position="229"/>
        <end position="242"/>
    </location>
</feature>
<feature type="region of interest" description="Disordered" evidence="3">
    <location>
        <begin position="343"/>
        <end position="442"/>
    </location>
</feature>
<evidence type="ECO:0000256" key="3">
    <source>
        <dbReference type="SAM" id="MobiDB-lite"/>
    </source>
</evidence>
<evidence type="ECO:0000313" key="6">
    <source>
        <dbReference type="Proteomes" id="UP001140206"/>
    </source>
</evidence>
<feature type="compositionally biased region" description="Basic residues" evidence="3">
    <location>
        <begin position="396"/>
        <end position="406"/>
    </location>
</feature>
<feature type="compositionally biased region" description="Acidic residues" evidence="3">
    <location>
        <begin position="38"/>
        <end position="49"/>
    </location>
</feature>
<dbReference type="EMBL" id="JAMFTS010000001">
    <property type="protein sequence ID" value="KAJ4816855.1"/>
    <property type="molecule type" value="Genomic_DNA"/>
</dbReference>
<feature type="compositionally biased region" description="Basic and acidic residues" evidence="3">
    <location>
        <begin position="349"/>
        <end position="359"/>
    </location>
</feature>
<keyword evidence="6" id="KW-1185">Reference proteome</keyword>
<feature type="domain" description="DEUBAD" evidence="4">
    <location>
        <begin position="72"/>
        <end position="185"/>
    </location>
</feature>
<dbReference type="PANTHER" id="PTHR13052:SF3">
    <property type="entry name" value="NUCLEAR FACTOR RELATED TO KAPPA-B-BINDING PROTEIN"/>
    <property type="match status" value="1"/>
</dbReference>
<proteinExistence type="predicted"/>
<feature type="region of interest" description="Disordered" evidence="3">
    <location>
        <begin position="1033"/>
        <end position="1129"/>
    </location>
</feature>
<gene>
    <name evidence="5" type="ORF">LUZ62_029421</name>
</gene>
<dbReference type="InterPro" id="IPR024867">
    <property type="entry name" value="NFRKB"/>
</dbReference>
<feature type="compositionally biased region" description="Basic residues" evidence="3">
    <location>
        <begin position="423"/>
        <end position="433"/>
    </location>
</feature>
<organism evidence="5 6">
    <name type="scientific">Rhynchospora pubera</name>
    <dbReference type="NCBI Taxonomy" id="906938"/>
    <lineage>
        <taxon>Eukaryota</taxon>
        <taxon>Viridiplantae</taxon>
        <taxon>Streptophyta</taxon>
        <taxon>Embryophyta</taxon>
        <taxon>Tracheophyta</taxon>
        <taxon>Spermatophyta</taxon>
        <taxon>Magnoliopsida</taxon>
        <taxon>Liliopsida</taxon>
        <taxon>Poales</taxon>
        <taxon>Cyperaceae</taxon>
        <taxon>Cyperoideae</taxon>
        <taxon>Rhynchosporeae</taxon>
        <taxon>Rhynchospora</taxon>
    </lineage>
</organism>
<evidence type="ECO:0000256" key="1">
    <source>
        <dbReference type="ARBA" id="ARBA00004123"/>
    </source>
</evidence>
<feature type="region of interest" description="Disordered" evidence="3">
    <location>
        <begin position="924"/>
        <end position="952"/>
    </location>
</feature>
<dbReference type="PROSITE" id="PS51916">
    <property type="entry name" value="DEUBAD"/>
    <property type="match status" value="1"/>
</dbReference>
<accession>A0AAV8HLY2</accession>
<feature type="region of interest" description="Disordered" evidence="3">
    <location>
        <begin position="211"/>
        <end position="282"/>
    </location>
</feature>
<comment type="caution">
    <text evidence="5">The sequence shown here is derived from an EMBL/GenBank/DDBJ whole genome shotgun (WGS) entry which is preliminary data.</text>
</comment>
<dbReference type="Pfam" id="PF25793">
    <property type="entry name" value="WHD_2nd_NFRKB"/>
    <property type="match status" value="1"/>
</dbReference>